<keyword evidence="1" id="KW-0732">Signal</keyword>
<dbReference type="EMBL" id="AGBW02013840">
    <property type="protein sequence ID" value="OWR42680.1"/>
    <property type="molecule type" value="Genomic_DNA"/>
</dbReference>
<keyword evidence="3" id="KW-1185">Reference proteome</keyword>
<dbReference type="InParanoid" id="A0A212EMF6"/>
<organism evidence="2 3">
    <name type="scientific">Danaus plexippus plexippus</name>
    <dbReference type="NCBI Taxonomy" id="278856"/>
    <lineage>
        <taxon>Eukaryota</taxon>
        <taxon>Metazoa</taxon>
        <taxon>Ecdysozoa</taxon>
        <taxon>Arthropoda</taxon>
        <taxon>Hexapoda</taxon>
        <taxon>Insecta</taxon>
        <taxon>Pterygota</taxon>
        <taxon>Neoptera</taxon>
        <taxon>Endopterygota</taxon>
        <taxon>Lepidoptera</taxon>
        <taxon>Glossata</taxon>
        <taxon>Ditrysia</taxon>
        <taxon>Papilionoidea</taxon>
        <taxon>Nymphalidae</taxon>
        <taxon>Danainae</taxon>
        <taxon>Danaini</taxon>
        <taxon>Danaina</taxon>
        <taxon>Danaus</taxon>
        <taxon>Danaus</taxon>
    </lineage>
</organism>
<dbReference type="KEGG" id="dpl:KGM_208806"/>
<evidence type="ECO:0000313" key="3">
    <source>
        <dbReference type="Proteomes" id="UP000007151"/>
    </source>
</evidence>
<evidence type="ECO:0000313" key="2">
    <source>
        <dbReference type="EMBL" id="OWR42680.1"/>
    </source>
</evidence>
<comment type="caution">
    <text evidence="2">The sequence shown here is derived from an EMBL/GenBank/DDBJ whole genome shotgun (WGS) entry which is preliminary data.</text>
</comment>
<sequence length="220" mass="25882">MYTLILFLLAWSVVKSDPLNLPNDFDSFPPPYLQSKYEFAKAASYLQHQLPDYNTSEQNLEFGGIVRIISELAYRIRPQNPPQRYMPYKILDAHLPYAWTEYKFIVNKTRELLLDAESKIKPMSRTLDSKCNTIRDTDVCNKLAANIIKRKDYLQPHANLLIQLGRVSKNFNAFSNTFDVLSLDRQQISFLKHHLDDSHIRHYIKELSKTYSLIKNIYEY</sequence>
<evidence type="ECO:0000256" key="1">
    <source>
        <dbReference type="SAM" id="SignalP"/>
    </source>
</evidence>
<protein>
    <submittedName>
        <fullName evidence="2">Uncharacterized protein</fullName>
    </submittedName>
</protein>
<accession>A0A212EMF6</accession>
<proteinExistence type="predicted"/>
<name>A0A212EMF6_DANPL</name>
<gene>
    <name evidence="2" type="ORF">KGM_208806</name>
</gene>
<feature type="signal peptide" evidence="1">
    <location>
        <begin position="1"/>
        <end position="16"/>
    </location>
</feature>
<dbReference type="AlphaFoldDB" id="A0A212EMF6"/>
<feature type="chain" id="PRO_5012804023" evidence="1">
    <location>
        <begin position="17"/>
        <end position="220"/>
    </location>
</feature>
<dbReference type="Proteomes" id="UP000007151">
    <property type="component" value="Unassembled WGS sequence"/>
</dbReference>
<reference evidence="2 3" key="1">
    <citation type="journal article" date="2011" name="Cell">
        <title>The monarch butterfly genome yields insights into long-distance migration.</title>
        <authorList>
            <person name="Zhan S."/>
            <person name="Merlin C."/>
            <person name="Boore J.L."/>
            <person name="Reppert S.M."/>
        </authorList>
    </citation>
    <scope>NUCLEOTIDE SEQUENCE [LARGE SCALE GENOMIC DNA]</scope>
    <source>
        <strain evidence="2">F-2</strain>
    </source>
</reference>